<evidence type="ECO:0000313" key="1">
    <source>
        <dbReference type="EMBL" id="KAI3355469.1"/>
    </source>
</evidence>
<proteinExistence type="predicted"/>
<protein>
    <submittedName>
        <fullName evidence="1">Uncharacterized protein</fullName>
    </submittedName>
</protein>
<dbReference type="Proteomes" id="UP000831701">
    <property type="component" value="Chromosome 21"/>
</dbReference>
<evidence type="ECO:0000313" key="2">
    <source>
        <dbReference type="Proteomes" id="UP000831701"/>
    </source>
</evidence>
<reference evidence="1" key="1">
    <citation type="submission" date="2022-04" db="EMBL/GenBank/DDBJ databases">
        <title>Jade perch genome.</title>
        <authorList>
            <person name="Chao B."/>
        </authorList>
    </citation>
    <scope>NUCLEOTIDE SEQUENCE</scope>
    <source>
        <strain evidence="1">CB-2022</strain>
    </source>
</reference>
<comment type="caution">
    <text evidence="1">The sequence shown here is derived from an EMBL/GenBank/DDBJ whole genome shotgun (WGS) entry which is preliminary data.</text>
</comment>
<gene>
    <name evidence="1" type="ORF">L3Q82_018309</name>
</gene>
<keyword evidence="2" id="KW-1185">Reference proteome</keyword>
<name>A0ACB8VIW7_9TELE</name>
<sequence>MRSYDLLCRKMAEDLDSVVVSVDYRLAPEAVFPDQYHDALAASRAFLSAPVLERYGIDPERACVSGDSAGGNLAAAVAQELSSDDSLTVKFKVQALIYPVLQALDFYTPSYQQNRAVPILYRPVMARFWLQYLGADASLEPVLLANNHSSLDQPAISAGTRSKLDWTALLPAERRKSFRPVLREAGSQGVTGEVPQLLDVRAAPLLAERGTLGRTPKAYVMTCEFDVLRDDGLMYVRRLRDAGVTVTSDHYEDGFHGCMVFAFLPMMSSVGQRSMDNYIRWLDQNLCKKFENLKNSNKFCVSSPASSSSSSWLQGTGRVEVKEAALCHCSCSGSLETGRDDAGRVPDGGSVVMTGSGPKLGVLLLLAVLLQTVVVTITVLHFTTALNSMKETFARSSVSCLTGADLQSITAVRGDPCWQVTQQLHLLIEKANKATDKAALLSGFKVLGGVKDKVTKSLSQRYQKQISTAVRDEVSRVLPSLVMVDRASPRPKVAAHVTGSFVPKLEGGAPVSAGRRIQGQKISWWEGQKGLAFLQDVQLVDGELVVPQPGLYYVYAQTYFRHTHSLEEEGEDGEEAEDRGRPLLQYVYKKVSSYPVPILLMKTSRTSCWSRGSQFSLHSAHQGGLFPLSSGDRLFVTVTNASAVDMDEKSSFFGAFLIS</sequence>
<accession>A0ACB8VIW7</accession>
<organism evidence="1 2">
    <name type="scientific">Scortum barcoo</name>
    <name type="common">barcoo grunter</name>
    <dbReference type="NCBI Taxonomy" id="214431"/>
    <lineage>
        <taxon>Eukaryota</taxon>
        <taxon>Metazoa</taxon>
        <taxon>Chordata</taxon>
        <taxon>Craniata</taxon>
        <taxon>Vertebrata</taxon>
        <taxon>Euteleostomi</taxon>
        <taxon>Actinopterygii</taxon>
        <taxon>Neopterygii</taxon>
        <taxon>Teleostei</taxon>
        <taxon>Neoteleostei</taxon>
        <taxon>Acanthomorphata</taxon>
        <taxon>Eupercaria</taxon>
        <taxon>Centrarchiformes</taxon>
        <taxon>Terapontoidei</taxon>
        <taxon>Terapontidae</taxon>
        <taxon>Scortum</taxon>
    </lineage>
</organism>
<dbReference type="EMBL" id="CM041551">
    <property type="protein sequence ID" value="KAI3355469.1"/>
    <property type="molecule type" value="Genomic_DNA"/>
</dbReference>